<dbReference type="GO" id="GO:0005925">
    <property type="term" value="C:focal adhesion"/>
    <property type="evidence" value="ECO:0007669"/>
    <property type="project" value="TreeGrafter"/>
</dbReference>
<evidence type="ECO:0000256" key="2">
    <source>
        <dbReference type="PROSITE-ProRule" id="PRU00192"/>
    </source>
</evidence>
<name>A0A068WK95_ECHGR</name>
<feature type="domain" description="SH3" evidence="4">
    <location>
        <begin position="40"/>
        <end position="102"/>
    </location>
</feature>
<evidence type="ECO:0000259" key="4">
    <source>
        <dbReference type="PROSITE" id="PS50002"/>
    </source>
</evidence>
<dbReference type="SMART" id="SM00326">
    <property type="entry name" value="SH3"/>
    <property type="match status" value="1"/>
</dbReference>
<reference evidence="5" key="2">
    <citation type="submission" date="2014-06" db="EMBL/GenBank/DDBJ databases">
        <authorList>
            <person name="Aslett M."/>
        </authorList>
    </citation>
    <scope>NUCLEOTIDE SEQUENCE</scope>
</reference>
<evidence type="ECO:0000256" key="1">
    <source>
        <dbReference type="ARBA" id="ARBA00022443"/>
    </source>
</evidence>
<feature type="compositionally biased region" description="Polar residues" evidence="3">
    <location>
        <begin position="259"/>
        <end position="268"/>
    </location>
</feature>
<proteinExistence type="predicted"/>
<reference evidence="7" key="3">
    <citation type="submission" date="2020-10" db="UniProtKB">
        <authorList>
            <consortium name="WormBaseParasite"/>
        </authorList>
    </citation>
    <scope>IDENTIFICATION</scope>
</reference>
<dbReference type="PROSITE" id="PS50002">
    <property type="entry name" value="SH3"/>
    <property type="match status" value="1"/>
</dbReference>
<dbReference type="InterPro" id="IPR037362">
    <property type="entry name" value="CAS_fam"/>
</dbReference>
<feature type="region of interest" description="Disordered" evidence="3">
    <location>
        <begin position="235"/>
        <end position="286"/>
    </location>
</feature>
<feature type="compositionally biased region" description="Polar residues" evidence="3">
    <location>
        <begin position="179"/>
        <end position="190"/>
    </location>
</feature>
<feature type="region of interest" description="Disordered" evidence="3">
    <location>
        <begin position="109"/>
        <end position="133"/>
    </location>
</feature>
<feature type="region of interest" description="Disordered" evidence="3">
    <location>
        <begin position="317"/>
        <end position="346"/>
    </location>
</feature>
<accession>A0A068WK95</accession>
<evidence type="ECO:0000256" key="3">
    <source>
        <dbReference type="SAM" id="MobiDB-lite"/>
    </source>
</evidence>
<dbReference type="SUPFAM" id="SSF50044">
    <property type="entry name" value="SH3-domain"/>
    <property type="match status" value="1"/>
</dbReference>
<dbReference type="PANTHER" id="PTHR10654:SF14">
    <property type="entry name" value="EMBRYONAL FYN-ASSOCIATED SUBSTRATE"/>
    <property type="match status" value="1"/>
</dbReference>
<dbReference type="Proteomes" id="UP000492820">
    <property type="component" value="Unassembled WGS sequence"/>
</dbReference>
<dbReference type="AlphaFoldDB" id="A0A068WK95"/>
<evidence type="ECO:0000313" key="6">
    <source>
        <dbReference type="Proteomes" id="UP000492820"/>
    </source>
</evidence>
<dbReference type="InterPro" id="IPR001452">
    <property type="entry name" value="SH3_domain"/>
</dbReference>
<dbReference type="InterPro" id="IPR036028">
    <property type="entry name" value="SH3-like_dom_sf"/>
</dbReference>
<dbReference type="GO" id="GO:0016477">
    <property type="term" value="P:cell migration"/>
    <property type="evidence" value="ECO:0007669"/>
    <property type="project" value="TreeGrafter"/>
</dbReference>
<dbReference type="GO" id="GO:0005737">
    <property type="term" value="C:cytoplasm"/>
    <property type="evidence" value="ECO:0007669"/>
    <property type="project" value="TreeGrafter"/>
</dbReference>
<feature type="compositionally biased region" description="Basic and acidic residues" evidence="3">
    <location>
        <begin position="237"/>
        <end position="246"/>
    </location>
</feature>
<dbReference type="WBParaSite" id="EgrG_000584900">
    <property type="protein sequence ID" value="EgrG_000584900"/>
    <property type="gene ID" value="EgrG_000584900"/>
</dbReference>
<organism evidence="5">
    <name type="scientific">Echinococcus granulosus</name>
    <name type="common">Hydatid tapeworm</name>
    <dbReference type="NCBI Taxonomy" id="6210"/>
    <lineage>
        <taxon>Eukaryota</taxon>
        <taxon>Metazoa</taxon>
        <taxon>Spiralia</taxon>
        <taxon>Lophotrochozoa</taxon>
        <taxon>Platyhelminthes</taxon>
        <taxon>Cestoda</taxon>
        <taxon>Eucestoda</taxon>
        <taxon>Cyclophyllidea</taxon>
        <taxon>Taeniidae</taxon>
        <taxon>Echinococcus</taxon>
        <taxon>Echinococcus granulosus group</taxon>
    </lineage>
</organism>
<feature type="region of interest" description="Disordered" evidence="3">
    <location>
        <begin position="174"/>
        <end position="202"/>
    </location>
</feature>
<keyword evidence="1 2" id="KW-0728">SH3 domain</keyword>
<feature type="compositionally biased region" description="Polar residues" evidence="3">
    <location>
        <begin position="333"/>
        <end position="344"/>
    </location>
</feature>
<evidence type="ECO:0000313" key="5">
    <source>
        <dbReference type="EMBL" id="CDS18103.1"/>
    </source>
</evidence>
<dbReference type="Pfam" id="PF14604">
    <property type="entry name" value="SH3_9"/>
    <property type="match status" value="1"/>
</dbReference>
<dbReference type="FunFam" id="2.30.30.40:FF:000009">
    <property type="entry name" value="Breast cancer anti-estrogen resistance 1"/>
    <property type="match status" value="1"/>
</dbReference>
<dbReference type="OrthoDB" id="5983572at2759"/>
<dbReference type="GO" id="GO:0005886">
    <property type="term" value="C:plasma membrane"/>
    <property type="evidence" value="ECO:0007669"/>
    <property type="project" value="TreeGrafter"/>
</dbReference>
<reference evidence="5 6" key="1">
    <citation type="journal article" date="2013" name="Nature">
        <title>The genomes of four tapeworm species reveal adaptations to parasitism.</title>
        <authorList>
            <person name="Tsai I.J."/>
            <person name="Zarowiecki M."/>
            <person name="Holroyd N."/>
            <person name="Garciarrubio A."/>
            <person name="Sanchez-Flores A."/>
            <person name="Brooks K.L."/>
            <person name="Tracey A."/>
            <person name="Bobes R.J."/>
            <person name="Fragoso G."/>
            <person name="Sciutto E."/>
            <person name="Aslett M."/>
            <person name="Beasley H."/>
            <person name="Bennett H.M."/>
            <person name="Cai J."/>
            <person name="Camicia F."/>
            <person name="Clark R."/>
            <person name="Cucher M."/>
            <person name="De Silva N."/>
            <person name="Day T.A."/>
            <person name="Deplazes P."/>
            <person name="Estrada K."/>
            <person name="Fernandez C."/>
            <person name="Holland P.W."/>
            <person name="Hou J."/>
            <person name="Hu S."/>
            <person name="Huckvale T."/>
            <person name="Hung S.S."/>
            <person name="Kamenetzky L."/>
            <person name="Keane J.A."/>
            <person name="Kiss F."/>
            <person name="Koziol U."/>
            <person name="Lambert O."/>
            <person name="Liu K."/>
            <person name="Luo X."/>
            <person name="Luo Y."/>
            <person name="Macchiaroli N."/>
            <person name="Nichol S."/>
            <person name="Paps J."/>
            <person name="Parkinson J."/>
            <person name="Pouchkina-Stantcheva N."/>
            <person name="Riddiford N."/>
            <person name="Rosenzvit M."/>
            <person name="Salinas G."/>
            <person name="Wasmuth J.D."/>
            <person name="Zamanian M."/>
            <person name="Zheng Y."/>
            <person name="Cai X."/>
            <person name="Soberon X."/>
            <person name="Olson P.D."/>
            <person name="Laclette J.P."/>
            <person name="Brehm K."/>
            <person name="Berriman M."/>
            <person name="Garciarrubio A."/>
            <person name="Bobes R.J."/>
            <person name="Fragoso G."/>
            <person name="Sanchez-Flores A."/>
            <person name="Estrada K."/>
            <person name="Cevallos M.A."/>
            <person name="Morett E."/>
            <person name="Gonzalez V."/>
            <person name="Portillo T."/>
            <person name="Ochoa-Leyva A."/>
            <person name="Jose M.V."/>
            <person name="Sciutto E."/>
            <person name="Landa A."/>
            <person name="Jimenez L."/>
            <person name="Valdes V."/>
            <person name="Carrero J.C."/>
            <person name="Larralde C."/>
            <person name="Morales-Montor J."/>
            <person name="Limon-Lason J."/>
            <person name="Soberon X."/>
            <person name="Laclette J.P."/>
        </authorList>
    </citation>
    <scope>NUCLEOTIDE SEQUENCE [LARGE SCALE GENOMIC DNA]</scope>
</reference>
<feature type="compositionally biased region" description="Low complexity" evidence="3">
    <location>
        <begin position="114"/>
        <end position="127"/>
    </location>
</feature>
<protein>
    <submittedName>
        <fullName evidence="5 7">Breast cancer anti estrogen resistance protein</fullName>
    </submittedName>
</protein>
<feature type="region of interest" description="Disordered" evidence="3">
    <location>
        <begin position="512"/>
        <end position="534"/>
    </location>
</feature>
<evidence type="ECO:0000313" key="7">
    <source>
        <dbReference type="WBParaSite" id="EgrG_000584900"/>
    </source>
</evidence>
<sequence>MENSPSFTSPTSTTSAANNSSNTTGTSAVTAGTNSSIGPNTTVLARALFDNSAEVAQELTFSRGDVLIVLKRDPPGFEGWWICSLAGRVGIAPGNRLEILGSVKPKIRTVGGRTTTSPHTSTTTTVTAQVNPPEVDPYDVLPAVIEVAPPIPPHSSRMDQSIYANFYENYPPGGALDSRNGSPSFRNPTALSRYMSSKPEEGPIKSVSFAAPKSTAITNTVNSATEATNSHLTAECNSKDHQDTHSSESIPKRSVKRSGLSSVAQASKHSVRFVDPAPPEADASNRCRDSTCMNIVAEDKLPSDPPQRLTVCSGHHEEVRLSPDPTDPPSSTVNMENGPLSNLLTVPPTFRLTRSTSAPLSARFSRPATSFSSWQQTHSRIELLINEALASMERFEKGGSTQTLIQKMCNFEQGLSAELLHLEQLCDTFNSDDLVLNDFLQQERQKIARLRDGRLLQDFQRLKEPNPEKGFNALAFSLEQISLSTQAIIDTVQLNRFDCADIEHSRRGQHMEDNFGSLSVSDREDSATTSLDSNDPTDLSGLLHVYAAQFHSHTLLVRGTAEEFLGCLRCKVNEPRTVRGYRLPTAGVLIANAKFLLRCSSQLVSLAANLSAALQSLPPSEVSNSAPDIEKLRSGLEASGNAVCEALKGLIAQTKDVAGCLTSPSLDLPTTATTLASKPVVVLGPEMERLVGAVQDVVATTEGLRQTVANSSALRNSVSSVER</sequence>
<gene>
    <name evidence="7" type="primary">EGR_09093</name>
    <name evidence="5" type="ORF">EgrG_000584900</name>
</gene>
<dbReference type="EMBL" id="LK028578">
    <property type="protein sequence ID" value="CDS18103.1"/>
    <property type="molecule type" value="Genomic_DNA"/>
</dbReference>
<feature type="region of interest" description="Disordered" evidence="3">
    <location>
        <begin position="1"/>
        <end position="36"/>
    </location>
</feature>
<dbReference type="GO" id="GO:0007169">
    <property type="term" value="P:cell surface receptor protein tyrosine kinase signaling pathway"/>
    <property type="evidence" value="ECO:0007669"/>
    <property type="project" value="TreeGrafter"/>
</dbReference>
<dbReference type="PANTHER" id="PTHR10654">
    <property type="entry name" value="CAS SCAFFOLDING PROTEIN"/>
    <property type="match status" value="1"/>
</dbReference>
<dbReference type="Gene3D" id="2.30.30.40">
    <property type="entry name" value="SH3 Domains"/>
    <property type="match status" value="1"/>
</dbReference>